<proteinExistence type="inferred from homology"/>
<dbReference type="InterPro" id="IPR018221">
    <property type="entry name" value="Glyco_hydro_9_His_AS"/>
</dbReference>
<dbReference type="EMBL" id="JAMFTS010000003">
    <property type="protein sequence ID" value="KAJ4772715.1"/>
    <property type="molecule type" value="Genomic_DNA"/>
</dbReference>
<name>A0AAV8DU07_9POAL</name>
<evidence type="ECO:0000313" key="11">
    <source>
        <dbReference type="EMBL" id="KAJ4772715.1"/>
    </source>
</evidence>
<evidence type="ECO:0000256" key="8">
    <source>
        <dbReference type="PROSITE-ProRule" id="PRU10059"/>
    </source>
</evidence>
<evidence type="ECO:0000256" key="3">
    <source>
        <dbReference type="ARBA" id="ARBA00022801"/>
    </source>
</evidence>
<evidence type="ECO:0000256" key="1">
    <source>
        <dbReference type="ARBA" id="ARBA00000966"/>
    </source>
</evidence>
<evidence type="ECO:0000256" key="7">
    <source>
        <dbReference type="ARBA" id="ARBA00023326"/>
    </source>
</evidence>
<comment type="catalytic activity">
    <reaction evidence="1 9">
        <text>Endohydrolysis of (1-&gt;4)-beta-D-glucosidic linkages in cellulose, lichenin and cereal beta-D-glucans.</text>
        <dbReference type="EC" id="3.2.1.4"/>
    </reaction>
</comment>
<dbReference type="GO" id="GO:0008810">
    <property type="term" value="F:cellulase activity"/>
    <property type="evidence" value="ECO:0007669"/>
    <property type="project" value="UniProtKB-EC"/>
</dbReference>
<feature type="signal peptide" evidence="9">
    <location>
        <begin position="1"/>
        <end position="22"/>
    </location>
</feature>
<dbReference type="Pfam" id="PF00759">
    <property type="entry name" value="Glyco_hydro_9"/>
    <property type="match status" value="1"/>
</dbReference>
<keyword evidence="6 8" id="KW-0326">Glycosidase</keyword>
<dbReference type="InterPro" id="IPR012341">
    <property type="entry name" value="6hp_glycosidase-like_sf"/>
</dbReference>
<protein>
    <recommendedName>
        <fullName evidence="9">Endoglucanase</fullName>
        <ecNumber evidence="9">3.2.1.4</ecNumber>
    </recommendedName>
</protein>
<keyword evidence="4 9" id="KW-0136">Cellulose degradation</keyword>
<dbReference type="PROSITE" id="PS00592">
    <property type="entry name" value="GH9_2"/>
    <property type="match status" value="1"/>
</dbReference>
<dbReference type="GO" id="GO:0030245">
    <property type="term" value="P:cellulose catabolic process"/>
    <property type="evidence" value="ECO:0007669"/>
    <property type="project" value="UniProtKB-KW"/>
</dbReference>
<dbReference type="PANTHER" id="PTHR22298">
    <property type="entry name" value="ENDO-1,4-BETA-GLUCANASE"/>
    <property type="match status" value="1"/>
</dbReference>
<dbReference type="InterPro" id="IPR001701">
    <property type="entry name" value="Glyco_hydro_9"/>
</dbReference>
<keyword evidence="7 8" id="KW-0624">Polysaccharide degradation</keyword>
<evidence type="ECO:0000256" key="2">
    <source>
        <dbReference type="ARBA" id="ARBA00007072"/>
    </source>
</evidence>
<evidence type="ECO:0000313" key="12">
    <source>
        <dbReference type="Proteomes" id="UP001140206"/>
    </source>
</evidence>
<feature type="active site" evidence="8">
    <location>
        <position position="395"/>
    </location>
</feature>
<feature type="chain" id="PRO_5043105582" description="Endoglucanase" evidence="9">
    <location>
        <begin position="23"/>
        <end position="473"/>
    </location>
</feature>
<sequence>MAPGMLFLLGLLVSTVLVQVDADIDYGSALTKSLLYFEAQRSGKLPSGQRVTWRGDSALKDGSDAGIDLNGGYYDAGDNVKFGFPMAFTVSLLSWSVVEYGSKLSNKGELQNALDAIKWGTDYLINAHPAPNTLYVEVGDGNSDHQCWQRPEDMTTPRNSFKIDESKPGSDVAAETAAALAAASIAFASSDSNYAFTLLTHAKQLFDFARNHRGLYQNSVPVAGVFYSSSGDDDEIAWASAWLYIATGDFTYQNFLSSENSGGARSEFSWDDKFMILEGKLSDNGVWAQHKNNLEQFICNVLQKGYGNTQKSSGGMLWFHPWNNLQYVTSAMLVLSIHADQLAAKSLTLQCPSGNVSPQDINSFVKSQVDYILGENPKKMSYMVGFGTSYPLQVHHRGASIVSIKKDSSTVTCQGGFSTWFYKDAPNPNVIDGAIVGGPDANDQYSDTRTNYQQAEAATVNTAPFVGVLARIA</sequence>
<evidence type="ECO:0000256" key="6">
    <source>
        <dbReference type="ARBA" id="ARBA00023295"/>
    </source>
</evidence>
<reference evidence="11" key="1">
    <citation type="submission" date="2022-08" db="EMBL/GenBank/DDBJ databases">
        <authorList>
            <person name="Marques A."/>
        </authorList>
    </citation>
    <scope>NUCLEOTIDE SEQUENCE</scope>
    <source>
        <strain evidence="11">RhyPub2mFocal</strain>
        <tissue evidence="11">Leaves</tissue>
    </source>
</reference>
<keyword evidence="3 8" id="KW-0378">Hydrolase</keyword>
<gene>
    <name evidence="11" type="ORF">LUZ62_056972</name>
</gene>
<accession>A0AAV8DU07</accession>
<evidence type="ECO:0000259" key="10">
    <source>
        <dbReference type="Pfam" id="PF00759"/>
    </source>
</evidence>
<feature type="domain" description="Glycoside hydrolase family 9" evidence="10">
    <location>
        <begin position="26"/>
        <end position="469"/>
    </location>
</feature>
<comment type="similarity">
    <text evidence="2 8 9">Belongs to the glycosyl hydrolase 9 (cellulase E) family.</text>
</comment>
<dbReference type="EC" id="3.2.1.4" evidence="9"/>
<keyword evidence="9" id="KW-0732">Signal</keyword>
<organism evidence="11 12">
    <name type="scientific">Rhynchospora pubera</name>
    <dbReference type="NCBI Taxonomy" id="906938"/>
    <lineage>
        <taxon>Eukaryota</taxon>
        <taxon>Viridiplantae</taxon>
        <taxon>Streptophyta</taxon>
        <taxon>Embryophyta</taxon>
        <taxon>Tracheophyta</taxon>
        <taxon>Spermatophyta</taxon>
        <taxon>Magnoliopsida</taxon>
        <taxon>Liliopsida</taxon>
        <taxon>Poales</taxon>
        <taxon>Cyperaceae</taxon>
        <taxon>Cyperoideae</taxon>
        <taxon>Rhynchosporeae</taxon>
        <taxon>Rhynchospora</taxon>
    </lineage>
</organism>
<dbReference type="Gene3D" id="1.50.10.10">
    <property type="match status" value="1"/>
</dbReference>
<keyword evidence="12" id="KW-1185">Reference proteome</keyword>
<dbReference type="FunFam" id="1.50.10.10:FF:000020">
    <property type="entry name" value="Endoglucanase"/>
    <property type="match status" value="1"/>
</dbReference>
<evidence type="ECO:0000256" key="5">
    <source>
        <dbReference type="ARBA" id="ARBA00023277"/>
    </source>
</evidence>
<evidence type="ECO:0000256" key="9">
    <source>
        <dbReference type="RuleBase" id="RU361166"/>
    </source>
</evidence>
<dbReference type="SUPFAM" id="SSF48208">
    <property type="entry name" value="Six-hairpin glycosidases"/>
    <property type="match status" value="1"/>
</dbReference>
<comment type="caution">
    <text evidence="11">The sequence shown here is derived from an EMBL/GenBank/DDBJ whole genome shotgun (WGS) entry which is preliminary data.</text>
</comment>
<dbReference type="InterPro" id="IPR008928">
    <property type="entry name" value="6-hairpin_glycosidase_sf"/>
</dbReference>
<evidence type="ECO:0000256" key="4">
    <source>
        <dbReference type="ARBA" id="ARBA00023001"/>
    </source>
</evidence>
<dbReference type="Proteomes" id="UP001140206">
    <property type="component" value="Chromosome 3"/>
</dbReference>
<dbReference type="AlphaFoldDB" id="A0AAV8DU07"/>
<keyword evidence="5 8" id="KW-0119">Carbohydrate metabolism</keyword>